<dbReference type="AlphaFoldDB" id="A0A7C0Y786"/>
<comment type="caution">
    <text evidence="2">The sequence shown here is derived from an EMBL/GenBank/DDBJ whole genome shotgun (WGS) entry which is preliminary data.</text>
</comment>
<dbReference type="Pfam" id="PF02596">
    <property type="entry name" value="DUF169"/>
    <property type="match status" value="1"/>
</dbReference>
<feature type="non-terminal residue" evidence="2">
    <location>
        <position position="1"/>
    </location>
</feature>
<evidence type="ECO:0000256" key="1">
    <source>
        <dbReference type="SAM" id="Coils"/>
    </source>
</evidence>
<reference evidence="2" key="1">
    <citation type="journal article" date="2020" name="mSystems">
        <title>Genome- and Community-Level Interaction Insights into Carbon Utilization and Element Cycling Functions of Hydrothermarchaeota in Hydrothermal Sediment.</title>
        <authorList>
            <person name="Zhou Z."/>
            <person name="Liu Y."/>
            <person name="Xu W."/>
            <person name="Pan J."/>
            <person name="Luo Z.H."/>
            <person name="Li M."/>
        </authorList>
    </citation>
    <scope>NUCLEOTIDE SEQUENCE [LARGE SCALE GENOMIC DNA]</scope>
    <source>
        <strain evidence="2">HyVt-115</strain>
    </source>
</reference>
<dbReference type="InterPro" id="IPR003748">
    <property type="entry name" value="DUF169"/>
</dbReference>
<evidence type="ECO:0000313" key="2">
    <source>
        <dbReference type="EMBL" id="HDD53534.1"/>
    </source>
</evidence>
<dbReference type="EMBL" id="DQWS01000213">
    <property type="protein sequence ID" value="HDD53534.1"/>
    <property type="molecule type" value="Genomic_DNA"/>
</dbReference>
<feature type="coiled-coil region" evidence="1">
    <location>
        <begin position="23"/>
        <end position="82"/>
    </location>
</feature>
<dbReference type="PANTHER" id="PTHR37954:SF3">
    <property type="entry name" value="DUF169 DOMAIN-CONTAINING PROTEIN"/>
    <property type="match status" value="1"/>
</dbReference>
<protein>
    <submittedName>
        <fullName evidence="2">Biotin/lipoyl-binding protein</fullName>
    </submittedName>
</protein>
<name>A0A7C0Y786_9BACT</name>
<dbReference type="Proteomes" id="UP000885690">
    <property type="component" value="Unassembled WGS sequence"/>
</dbReference>
<accession>A0A7C0Y786</accession>
<keyword evidence="1" id="KW-0175">Coiled coil</keyword>
<dbReference type="PANTHER" id="PTHR37954">
    <property type="entry name" value="BLL4979 PROTEIN"/>
    <property type="match status" value="1"/>
</dbReference>
<sequence>VARLLVKEGDQVTLGAPIALLDSQEIQDRAKAAQAQVTRLGREVVRARVAPKLTREVVGKKIQEARAMVKGAQARLRSAKAQWEKWKKDWKRFHDLRRCNMEKVKNLSERLMGFLRLKTQPVGVSYLPEGEALPPKARRPRDRKIQITLCQAMTWARIYGWSVAIEKEDNVCIPGGLALNLLKSTKSSNEEILSRLMVEVGWVSKEREKEQEWYILDREYKTILMEPLSKANREPELVVIYGDPSQIVKLVHGYSYTTGKSITTRTSGRVACSDYLAAPLLHGTPVIAIPGTGDRVFSGTQDTEMISSIPYSLLESTIEGMKEAGAQVGSNRYPFVPYMLHQVQFPPIYKELARETGIQL</sequence>
<organism evidence="2">
    <name type="scientific">Thermosulfidibacter takaii</name>
    <dbReference type="NCBI Taxonomy" id="412593"/>
    <lineage>
        <taxon>Bacteria</taxon>
        <taxon>Pseudomonadati</taxon>
        <taxon>Thermosulfidibacterota</taxon>
        <taxon>Thermosulfidibacteria</taxon>
        <taxon>Thermosulfidibacterales</taxon>
        <taxon>Thermosulfidibacteraceae</taxon>
    </lineage>
</organism>
<proteinExistence type="predicted"/>
<gene>
    <name evidence="2" type="ORF">ENF32_05650</name>
</gene>